<evidence type="ECO:0000256" key="2">
    <source>
        <dbReference type="ARBA" id="ARBA00011038"/>
    </source>
</evidence>
<comment type="similarity">
    <text evidence="2 6">Belongs to the eukaryotic RPC34/RPC39 RNA polymerase subunit family.</text>
</comment>
<evidence type="ECO:0000256" key="4">
    <source>
        <dbReference type="ARBA" id="ARBA00023163"/>
    </source>
</evidence>
<dbReference type="FunFam" id="1.10.10.10:FF:000116">
    <property type="entry name" value="DNA-directed RNA polymerase III subunit RPC6"/>
    <property type="match status" value="1"/>
</dbReference>
<name>A0A915DAR3_9BILA</name>
<evidence type="ECO:0000313" key="8">
    <source>
        <dbReference type="WBParaSite" id="jg1794"/>
    </source>
</evidence>
<dbReference type="InterPro" id="IPR036388">
    <property type="entry name" value="WH-like_DNA-bd_sf"/>
</dbReference>
<dbReference type="WBParaSite" id="jg1794">
    <property type="protein sequence ID" value="jg1794"/>
    <property type="gene ID" value="jg1794"/>
</dbReference>
<dbReference type="GO" id="GO:0005654">
    <property type="term" value="C:nucleoplasm"/>
    <property type="evidence" value="ECO:0007669"/>
    <property type="project" value="UniProtKB-ARBA"/>
</dbReference>
<keyword evidence="3 6" id="KW-0240">DNA-directed RNA polymerase</keyword>
<dbReference type="InterPro" id="IPR036390">
    <property type="entry name" value="WH_DNA-bd_sf"/>
</dbReference>
<proteinExistence type="inferred from homology"/>
<dbReference type="GO" id="GO:0005737">
    <property type="term" value="C:cytoplasm"/>
    <property type="evidence" value="ECO:0007669"/>
    <property type="project" value="UniProtKB-ARBA"/>
</dbReference>
<dbReference type="InterPro" id="IPR007832">
    <property type="entry name" value="RNA_pol_Rpc34"/>
</dbReference>
<dbReference type="GO" id="GO:0006383">
    <property type="term" value="P:transcription by RNA polymerase III"/>
    <property type="evidence" value="ECO:0007669"/>
    <property type="project" value="UniProtKB-UniRule"/>
</dbReference>
<comment type="function">
    <text evidence="6">DNA-dependent RNA polymerase catalyzes the transcription of DNA into RNA using the four ribonucleoside triphosphates as substrates. Specific peripheric component of RNA polymerase III which synthesizes small RNAs, such as 5S rRNA and tRNAs.</text>
</comment>
<protein>
    <recommendedName>
        <fullName evidence="6">DNA-directed RNA polymerase III subunit RPC6</fullName>
        <shortName evidence="6">RNA polymerase III subunit C6</shortName>
    </recommendedName>
</protein>
<evidence type="ECO:0000256" key="3">
    <source>
        <dbReference type="ARBA" id="ARBA00022478"/>
    </source>
</evidence>
<dbReference type="AlphaFoldDB" id="A0A915DAR3"/>
<evidence type="ECO:0000256" key="6">
    <source>
        <dbReference type="PIRNR" id="PIRNR028763"/>
    </source>
</evidence>
<dbReference type="SUPFAM" id="SSF46785">
    <property type="entry name" value="Winged helix' DNA-binding domain"/>
    <property type="match status" value="2"/>
</dbReference>
<keyword evidence="7" id="KW-1185">Reference proteome</keyword>
<comment type="subcellular location">
    <subcellularLocation>
        <location evidence="1 6">Nucleus</location>
    </subcellularLocation>
</comment>
<keyword evidence="4 6" id="KW-0804">Transcription</keyword>
<dbReference type="InterPro" id="IPR016049">
    <property type="entry name" value="RNA_pol_Rpc34-like"/>
</dbReference>
<dbReference type="Pfam" id="PF05158">
    <property type="entry name" value="RNA_pol_Rpc34"/>
    <property type="match status" value="1"/>
</dbReference>
<dbReference type="GO" id="GO:0005666">
    <property type="term" value="C:RNA polymerase III complex"/>
    <property type="evidence" value="ECO:0007669"/>
    <property type="project" value="UniProtKB-UniRule"/>
</dbReference>
<sequence length="310" mass="35069">MCAIRKCHFVIMTTIMTDQDTEAELEKKVIELLKSNAEGYGSDELSKLTPGFDGLLLSKIVNKLLTAGTIEMLKNSSGGLVLRLKRGVKLEKASPEEQLVFSLIEEADKMGIWIRDIRNRSGLTEKQLSKVLKGLEQQKLVKALKMVGTANKKTYILYNLEADESITGGTFYSDQQFDSQFVQALGQVCINFLQAKRREAENSMASSFLAQREASFIKSEQVLQYIIDCKVCKEDVNLNVNHVESILEIAVLDGKLEKRVDRAYRALKIRRRPTALATVPCLQCPMQFECRTGNQISPENCEYFKKYFDL</sequence>
<accession>A0A915DAR3</accession>
<evidence type="ECO:0000256" key="5">
    <source>
        <dbReference type="ARBA" id="ARBA00023242"/>
    </source>
</evidence>
<reference evidence="8" key="1">
    <citation type="submission" date="2022-11" db="UniProtKB">
        <authorList>
            <consortium name="WormBaseParasite"/>
        </authorList>
    </citation>
    <scope>IDENTIFICATION</scope>
</reference>
<dbReference type="PANTHER" id="PTHR12780">
    <property type="entry name" value="RNA POLYMERASE III DNA DIRECTED , 39KD SUBUNIT-RELATED"/>
    <property type="match status" value="1"/>
</dbReference>
<organism evidence="7 8">
    <name type="scientific">Ditylenchus dipsaci</name>
    <dbReference type="NCBI Taxonomy" id="166011"/>
    <lineage>
        <taxon>Eukaryota</taxon>
        <taxon>Metazoa</taxon>
        <taxon>Ecdysozoa</taxon>
        <taxon>Nematoda</taxon>
        <taxon>Chromadorea</taxon>
        <taxon>Rhabditida</taxon>
        <taxon>Tylenchina</taxon>
        <taxon>Tylenchomorpha</taxon>
        <taxon>Sphaerularioidea</taxon>
        <taxon>Anguinidae</taxon>
        <taxon>Anguininae</taxon>
        <taxon>Ditylenchus</taxon>
    </lineage>
</organism>
<keyword evidence="5 6" id="KW-0539">Nucleus</keyword>
<dbReference type="PIRSF" id="PIRSF028763">
    <property type="entry name" value="RNA_pol_Rpc34"/>
    <property type="match status" value="1"/>
</dbReference>
<dbReference type="Proteomes" id="UP000887574">
    <property type="component" value="Unplaced"/>
</dbReference>
<dbReference type="Gene3D" id="1.10.10.10">
    <property type="entry name" value="Winged helix-like DNA-binding domain superfamily/Winged helix DNA-binding domain"/>
    <property type="match status" value="2"/>
</dbReference>
<evidence type="ECO:0000256" key="1">
    <source>
        <dbReference type="ARBA" id="ARBA00004123"/>
    </source>
</evidence>
<evidence type="ECO:0000313" key="7">
    <source>
        <dbReference type="Proteomes" id="UP000887574"/>
    </source>
</evidence>